<dbReference type="Pfam" id="PF01797">
    <property type="entry name" value="Y1_Tnp"/>
    <property type="match status" value="1"/>
</dbReference>
<evidence type="ECO:0000313" key="3">
    <source>
        <dbReference type="Proteomes" id="UP000050421"/>
    </source>
</evidence>
<dbReference type="OrthoDB" id="9797997at2"/>
<sequence length="148" mass="17747">MATHTQLLYHFVFSTKHREPTIVPDQKKRLFAYIHHLLTNKNCHLYRINGVEDHLHILTHVHPSISISTLIKDIKLSADDFIKREDIFPEFKGWQDGYGAFSESYSAKDRLIHYIKNQEEHHRKVSFMDEYKALLKEHEIEFDERYLL</sequence>
<dbReference type="PANTHER" id="PTHR33360">
    <property type="entry name" value="TRANSPOSASE FOR INSERTION SEQUENCE ELEMENT IS200"/>
    <property type="match status" value="1"/>
</dbReference>
<dbReference type="Gene3D" id="3.30.70.1290">
    <property type="entry name" value="Transposase IS200-like"/>
    <property type="match status" value="1"/>
</dbReference>
<protein>
    <submittedName>
        <fullName evidence="2">Transposase</fullName>
    </submittedName>
</protein>
<dbReference type="AlphaFoldDB" id="A0A0P7XJW8"/>
<dbReference type="NCBIfam" id="NF033573">
    <property type="entry name" value="transpos_IS200"/>
    <property type="match status" value="1"/>
</dbReference>
<dbReference type="SMART" id="SM01321">
    <property type="entry name" value="Y1_Tnp"/>
    <property type="match status" value="1"/>
</dbReference>
<evidence type="ECO:0000313" key="2">
    <source>
        <dbReference type="EMBL" id="KPQ16820.1"/>
    </source>
</evidence>
<gene>
    <name evidence="2" type="ORF">HLUCCX10_07330</name>
</gene>
<dbReference type="eggNOG" id="COG1943">
    <property type="taxonomic scope" value="Bacteria"/>
</dbReference>
<dbReference type="GO" id="GO:0003677">
    <property type="term" value="F:DNA binding"/>
    <property type="evidence" value="ECO:0007669"/>
    <property type="project" value="InterPro"/>
</dbReference>
<evidence type="ECO:0000259" key="1">
    <source>
        <dbReference type="SMART" id="SM01321"/>
    </source>
</evidence>
<feature type="domain" description="Transposase IS200-like" evidence="1">
    <location>
        <begin position="4"/>
        <end position="118"/>
    </location>
</feature>
<dbReference type="InterPro" id="IPR036515">
    <property type="entry name" value="Transposase_17_sf"/>
</dbReference>
<reference evidence="2 3" key="1">
    <citation type="submission" date="2015-09" db="EMBL/GenBank/DDBJ databases">
        <title>Identification and resolution of microdiversity through metagenomic sequencing of parallel consortia.</title>
        <authorList>
            <person name="Nelson W.C."/>
            <person name="Romine M.F."/>
            <person name="Lindemann S.R."/>
        </authorList>
    </citation>
    <scope>NUCLEOTIDE SEQUENCE [LARGE SCALE GENOMIC DNA]</scope>
    <source>
        <strain evidence="2">HL-49</strain>
    </source>
</reference>
<organism evidence="2 3">
    <name type="scientific">Algoriphagus marincola HL-49</name>
    <dbReference type="NCBI Taxonomy" id="1305737"/>
    <lineage>
        <taxon>Bacteria</taxon>
        <taxon>Pseudomonadati</taxon>
        <taxon>Bacteroidota</taxon>
        <taxon>Cytophagia</taxon>
        <taxon>Cytophagales</taxon>
        <taxon>Cyclobacteriaceae</taxon>
        <taxon>Algoriphagus</taxon>
    </lineage>
</organism>
<dbReference type="PANTHER" id="PTHR33360:SF2">
    <property type="entry name" value="TRANSPOSASE FOR INSERTION SEQUENCE ELEMENT IS200"/>
    <property type="match status" value="1"/>
</dbReference>
<comment type="caution">
    <text evidence="2">The sequence shown here is derived from an EMBL/GenBank/DDBJ whole genome shotgun (WGS) entry which is preliminary data.</text>
</comment>
<dbReference type="Proteomes" id="UP000050421">
    <property type="component" value="Unassembled WGS sequence"/>
</dbReference>
<proteinExistence type="predicted"/>
<dbReference type="GO" id="GO:0006313">
    <property type="term" value="P:DNA transposition"/>
    <property type="evidence" value="ECO:0007669"/>
    <property type="project" value="InterPro"/>
</dbReference>
<accession>A0A0P7XJW8</accession>
<name>A0A0P7XJW8_9BACT</name>
<dbReference type="EMBL" id="LJXT01000036">
    <property type="protein sequence ID" value="KPQ16820.1"/>
    <property type="molecule type" value="Genomic_DNA"/>
</dbReference>
<dbReference type="SUPFAM" id="SSF143422">
    <property type="entry name" value="Transposase IS200-like"/>
    <property type="match status" value="1"/>
</dbReference>
<dbReference type="GO" id="GO:0004803">
    <property type="term" value="F:transposase activity"/>
    <property type="evidence" value="ECO:0007669"/>
    <property type="project" value="InterPro"/>
</dbReference>
<dbReference type="InterPro" id="IPR002686">
    <property type="entry name" value="Transposase_17"/>
</dbReference>
<dbReference type="PATRIC" id="fig|1305737.6.peg.2111"/>